<keyword evidence="7" id="KW-1185">Reference proteome</keyword>
<dbReference type="REBASE" id="350459">
    <property type="entry name" value="S.Rsp5965ORF19910P"/>
</dbReference>
<evidence type="ECO:0000256" key="1">
    <source>
        <dbReference type="ARBA" id="ARBA00010923"/>
    </source>
</evidence>
<dbReference type="OrthoDB" id="9798929at2"/>
<dbReference type="GO" id="GO:0003677">
    <property type="term" value="F:DNA binding"/>
    <property type="evidence" value="ECO:0007669"/>
    <property type="project" value="UniProtKB-KW"/>
</dbReference>
<keyword evidence="3" id="KW-0238">DNA-binding</keyword>
<dbReference type="PANTHER" id="PTHR43140:SF1">
    <property type="entry name" value="TYPE I RESTRICTION ENZYME ECOKI SPECIFICITY SUBUNIT"/>
    <property type="match status" value="1"/>
</dbReference>
<sequence length="395" mass="44305">MIPAGWKKSKLGELLDVQNGFAFDSDLFSESGGAPLIRIRDLKNGSATVVRYNGTYDQRFVVRSGDLLVGMDGEFRCYTWRGDKALLNQRVCRLIDFSEDIDPEFVGFGINSHLKQIEDATPYVTVKHLSAKSIRGIDFAYPDRAEQRRIVARIKQCMERVEEINGLRRETFQEASAVLPSVLNEVFASQVSIAPLMTISEIAMETRYGTSRKCHSEPKGLPILRIPNVARGAVNFDNLKYCNLIDADAERVRLSTGDLLFVRTNGSRELVGRCAVFDGGNQELAYGFASYLIRVRVDQTKVLPRYLAYFLNSTNGRSEIDSRRRTSAGQFNINSENLRSIPFSVPTIAVQERLLGQMEQREAQANQLVSELKAARAESQGMREAILRKAFAGEL</sequence>
<evidence type="ECO:0000313" key="7">
    <source>
        <dbReference type="Proteomes" id="UP000316798"/>
    </source>
</evidence>
<keyword evidence="4" id="KW-0175">Coiled coil</keyword>
<feature type="coiled-coil region" evidence="4">
    <location>
        <begin position="355"/>
        <end position="385"/>
    </location>
</feature>
<evidence type="ECO:0000313" key="6">
    <source>
        <dbReference type="EMBL" id="QDL39328.1"/>
    </source>
</evidence>
<comment type="similarity">
    <text evidence="1">Belongs to the type-I restriction system S methylase family.</text>
</comment>
<proteinExistence type="inferred from homology"/>
<dbReference type="InterPro" id="IPR051212">
    <property type="entry name" value="Type-I_RE_S_subunit"/>
</dbReference>
<dbReference type="EMBL" id="CP035503">
    <property type="protein sequence ID" value="QDL39328.1"/>
    <property type="molecule type" value="Genomic_DNA"/>
</dbReference>
<dbReference type="InterPro" id="IPR000055">
    <property type="entry name" value="Restrct_endonuc_typeI_TRD"/>
</dbReference>
<gene>
    <name evidence="6" type="ORF">EUB48_19905</name>
</gene>
<evidence type="ECO:0000256" key="4">
    <source>
        <dbReference type="SAM" id="Coils"/>
    </source>
</evidence>
<feature type="domain" description="Type I restriction modification DNA specificity" evidence="5">
    <location>
        <begin position="3"/>
        <end position="160"/>
    </location>
</feature>
<dbReference type="InterPro" id="IPR044946">
    <property type="entry name" value="Restrct_endonuc_typeI_TRD_sf"/>
</dbReference>
<keyword evidence="2" id="KW-0680">Restriction system</keyword>
<dbReference type="Proteomes" id="UP000316798">
    <property type="component" value="Chromosome"/>
</dbReference>
<dbReference type="RefSeq" id="WP_142820812.1">
    <property type="nucleotide sequence ID" value="NZ_CP035503.1"/>
</dbReference>
<evidence type="ECO:0000256" key="3">
    <source>
        <dbReference type="ARBA" id="ARBA00023125"/>
    </source>
</evidence>
<dbReference type="CDD" id="cd17257">
    <property type="entry name" value="RMtype1_S_EcoBI-TRD1-CR1_like"/>
    <property type="match status" value="1"/>
</dbReference>
<dbReference type="PANTHER" id="PTHR43140">
    <property type="entry name" value="TYPE-1 RESTRICTION ENZYME ECOKI SPECIFICITY PROTEIN"/>
    <property type="match status" value="1"/>
</dbReference>
<dbReference type="Pfam" id="PF01420">
    <property type="entry name" value="Methylase_S"/>
    <property type="match status" value="1"/>
</dbReference>
<name>A0A515DG04_9BURK</name>
<protein>
    <recommendedName>
        <fullName evidence="5">Type I restriction modification DNA specificity domain-containing protein</fullName>
    </recommendedName>
</protein>
<reference evidence="6 7" key="1">
    <citation type="submission" date="2019-01" db="EMBL/GenBank/DDBJ databases">
        <title>Genomic insights into a novel species Rhodoferax sp.</title>
        <authorList>
            <person name="Jin L."/>
        </authorList>
    </citation>
    <scope>NUCLEOTIDE SEQUENCE [LARGE SCALE GENOMIC DNA]</scope>
    <source>
        <strain evidence="6 7">CHu59-6-5</strain>
    </source>
</reference>
<organism evidence="6 7">
    <name type="scientific">Rhodoferax sediminis</name>
    <dbReference type="NCBI Taxonomy" id="2509614"/>
    <lineage>
        <taxon>Bacteria</taxon>
        <taxon>Pseudomonadati</taxon>
        <taxon>Pseudomonadota</taxon>
        <taxon>Betaproteobacteria</taxon>
        <taxon>Burkholderiales</taxon>
        <taxon>Comamonadaceae</taxon>
        <taxon>Rhodoferax</taxon>
    </lineage>
</organism>
<evidence type="ECO:0000256" key="2">
    <source>
        <dbReference type="ARBA" id="ARBA00022747"/>
    </source>
</evidence>
<dbReference type="GO" id="GO:0009307">
    <property type="term" value="P:DNA restriction-modification system"/>
    <property type="evidence" value="ECO:0007669"/>
    <property type="project" value="UniProtKB-KW"/>
</dbReference>
<dbReference type="KEGG" id="rhf:EUB48_19905"/>
<dbReference type="CDD" id="cd17517">
    <property type="entry name" value="RMtype1_S_EcoKI_StySPI-TRD2-CR2_like"/>
    <property type="match status" value="1"/>
</dbReference>
<dbReference type="SUPFAM" id="SSF116734">
    <property type="entry name" value="DNA methylase specificity domain"/>
    <property type="match status" value="2"/>
</dbReference>
<dbReference type="Gene3D" id="3.90.220.20">
    <property type="entry name" value="DNA methylase specificity domains"/>
    <property type="match status" value="2"/>
</dbReference>
<evidence type="ECO:0000259" key="5">
    <source>
        <dbReference type="Pfam" id="PF01420"/>
    </source>
</evidence>
<accession>A0A515DG04</accession>
<dbReference type="AlphaFoldDB" id="A0A515DG04"/>